<reference evidence="10 11" key="1">
    <citation type="journal article" date="2018" name="Nat. Ecol. Evol.">
        <title>Shark genomes provide insights into elasmobranch evolution and the origin of vertebrates.</title>
        <authorList>
            <person name="Hara Y"/>
            <person name="Yamaguchi K"/>
            <person name="Onimaru K"/>
            <person name="Kadota M"/>
            <person name="Koyanagi M"/>
            <person name="Keeley SD"/>
            <person name="Tatsumi K"/>
            <person name="Tanaka K"/>
            <person name="Motone F"/>
            <person name="Kageyama Y"/>
            <person name="Nozu R"/>
            <person name="Adachi N"/>
            <person name="Nishimura O"/>
            <person name="Nakagawa R"/>
            <person name="Tanegashima C"/>
            <person name="Kiyatake I"/>
            <person name="Matsumoto R"/>
            <person name="Murakumo K"/>
            <person name="Nishida K"/>
            <person name="Terakita A"/>
            <person name="Kuratani S"/>
            <person name="Sato K"/>
            <person name="Hyodo S Kuraku.S."/>
        </authorList>
    </citation>
    <scope>NUCLEOTIDE SEQUENCE [LARGE SCALE GENOMIC DNA]</scope>
</reference>
<dbReference type="InterPro" id="IPR014729">
    <property type="entry name" value="Rossmann-like_a/b/a_fold"/>
</dbReference>
<evidence type="ECO:0000256" key="2">
    <source>
        <dbReference type="ARBA" id="ARBA00013169"/>
    </source>
</evidence>
<feature type="non-terminal residue" evidence="10">
    <location>
        <position position="128"/>
    </location>
</feature>
<accession>A0A401T8L5</accession>
<organism evidence="10 11">
    <name type="scientific">Chiloscyllium punctatum</name>
    <name type="common">Brownbanded bambooshark</name>
    <name type="synonym">Hemiscyllium punctatum</name>
    <dbReference type="NCBI Taxonomy" id="137246"/>
    <lineage>
        <taxon>Eukaryota</taxon>
        <taxon>Metazoa</taxon>
        <taxon>Chordata</taxon>
        <taxon>Craniata</taxon>
        <taxon>Vertebrata</taxon>
        <taxon>Chondrichthyes</taxon>
        <taxon>Elasmobranchii</taxon>
        <taxon>Galeomorphii</taxon>
        <taxon>Galeoidea</taxon>
        <taxon>Orectolobiformes</taxon>
        <taxon>Hemiscylliidae</taxon>
        <taxon>Chiloscyllium</taxon>
    </lineage>
</organism>
<dbReference type="GO" id="GO:0005829">
    <property type="term" value="C:cytosol"/>
    <property type="evidence" value="ECO:0007669"/>
    <property type="project" value="TreeGrafter"/>
</dbReference>
<feature type="domain" description="Aminoacyl-tRNA synthetase class Ia" evidence="9">
    <location>
        <begin position="62"/>
        <end position="128"/>
    </location>
</feature>
<keyword evidence="7" id="KW-0030">Aminoacyl-tRNA synthetase</keyword>
<dbReference type="InterPro" id="IPR002303">
    <property type="entry name" value="Valyl-tRNA_ligase"/>
</dbReference>
<dbReference type="EMBL" id="BEZZ01012776">
    <property type="protein sequence ID" value="GCC38954.1"/>
    <property type="molecule type" value="Genomic_DNA"/>
</dbReference>
<dbReference type="Gene3D" id="3.40.50.620">
    <property type="entry name" value="HUPs"/>
    <property type="match status" value="1"/>
</dbReference>
<evidence type="ECO:0000256" key="7">
    <source>
        <dbReference type="ARBA" id="ARBA00023146"/>
    </source>
</evidence>
<dbReference type="SUPFAM" id="SSF52374">
    <property type="entry name" value="Nucleotidylyl transferase"/>
    <property type="match status" value="1"/>
</dbReference>
<dbReference type="AlphaFoldDB" id="A0A401T8L5"/>
<keyword evidence="5" id="KW-0067">ATP-binding</keyword>
<comment type="similarity">
    <text evidence="1">Belongs to the class-I aminoacyl-tRNA synthetase family.</text>
</comment>
<dbReference type="PANTHER" id="PTHR11946">
    <property type="entry name" value="VALYL-TRNA SYNTHETASES"/>
    <property type="match status" value="1"/>
</dbReference>
<keyword evidence="3" id="KW-0436">Ligase</keyword>
<dbReference type="OrthoDB" id="9212578at2759"/>
<dbReference type="GO" id="GO:0004832">
    <property type="term" value="F:valine-tRNA ligase activity"/>
    <property type="evidence" value="ECO:0007669"/>
    <property type="project" value="UniProtKB-EC"/>
</dbReference>
<evidence type="ECO:0000313" key="10">
    <source>
        <dbReference type="EMBL" id="GCC38954.1"/>
    </source>
</evidence>
<dbReference type="EC" id="6.1.1.9" evidence="2"/>
<dbReference type="Pfam" id="PF00133">
    <property type="entry name" value="tRNA-synt_1"/>
    <property type="match status" value="1"/>
</dbReference>
<evidence type="ECO:0000256" key="3">
    <source>
        <dbReference type="ARBA" id="ARBA00022598"/>
    </source>
</evidence>
<proteinExistence type="inferred from homology"/>
<evidence type="ECO:0000256" key="4">
    <source>
        <dbReference type="ARBA" id="ARBA00022741"/>
    </source>
</evidence>
<dbReference type="Proteomes" id="UP000287033">
    <property type="component" value="Unassembled WGS sequence"/>
</dbReference>
<dbReference type="GO" id="GO:0006438">
    <property type="term" value="P:valyl-tRNA aminoacylation"/>
    <property type="evidence" value="ECO:0007669"/>
    <property type="project" value="InterPro"/>
</dbReference>
<evidence type="ECO:0000256" key="5">
    <source>
        <dbReference type="ARBA" id="ARBA00022840"/>
    </source>
</evidence>
<comment type="caution">
    <text evidence="10">The sequence shown here is derived from an EMBL/GenBank/DDBJ whole genome shotgun (WGS) entry which is preliminary data.</text>
</comment>
<dbReference type="InterPro" id="IPR002300">
    <property type="entry name" value="aa-tRNA-synth_Ia"/>
</dbReference>
<gene>
    <name evidence="10" type="ORF">chiPu_0022904</name>
</gene>
<sequence length="128" mass="14559">MQTPPRLGVQLIPEIQKESLKHVCLRCTLKASDLLVSPAFFVLKTLSRLCRFLNVPSPSGRKGDRIYHQLRKLGSSLDWDRACFTMDPKLSRAVEEAFIQLHDDGVIYRSTRLVNWSCTLNSAISDIE</sequence>
<dbReference type="PANTHER" id="PTHR11946:SF109">
    <property type="entry name" value="VALINE--TRNA LIGASE"/>
    <property type="match status" value="1"/>
</dbReference>
<evidence type="ECO:0000256" key="6">
    <source>
        <dbReference type="ARBA" id="ARBA00022917"/>
    </source>
</evidence>
<dbReference type="STRING" id="137246.A0A401T8L5"/>
<evidence type="ECO:0000256" key="8">
    <source>
        <dbReference type="ARBA" id="ARBA00029936"/>
    </source>
</evidence>
<keyword evidence="4" id="KW-0547">Nucleotide-binding</keyword>
<keyword evidence="11" id="KW-1185">Reference proteome</keyword>
<dbReference type="GO" id="GO:0005524">
    <property type="term" value="F:ATP binding"/>
    <property type="evidence" value="ECO:0007669"/>
    <property type="project" value="UniProtKB-KW"/>
</dbReference>
<protein>
    <recommendedName>
        <fullName evidence="2">valine--tRNA ligase</fullName>
        <ecNumber evidence="2">6.1.1.9</ecNumber>
    </recommendedName>
    <alternativeName>
        <fullName evidence="8">Valyl-tRNA synthetase</fullName>
    </alternativeName>
</protein>
<name>A0A401T8L5_CHIPU</name>
<evidence type="ECO:0000259" key="9">
    <source>
        <dbReference type="Pfam" id="PF00133"/>
    </source>
</evidence>
<evidence type="ECO:0000256" key="1">
    <source>
        <dbReference type="ARBA" id="ARBA00005594"/>
    </source>
</evidence>
<keyword evidence="6" id="KW-0648">Protein biosynthesis</keyword>
<evidence type="ECO:0000313" key="11">
    <source>
        <dbReference type="Proteomes" id="UP000287033"/>
    </source>
</evidence>